<dbReference type="InterPro" id="IPR010064">
    <property type="entry name" value="HK97-gp10_tail"/>
</dbReference>
<sequence length="132" mass="14180">MKGRDRYLARLRRLPEKHRRALKLAVYAAADMVASEAAISITNGAVGGKNHIPSPPGEPPNADTGHLASSIRVDQIDELSARVVAGARYAAALEFGTSKMAERPFMRPAARKVAAEMKSLVVATMRRSGEAE</sequence>
<reference evidence="2 3" key="1">
    <citation type="submission" date="2021-05" db="EMBL/GenBank/DDBJ databases">
        <title>Croceibacterium sp. LX-88 genome sequence.</title>
        <authorList>
            <person name="Luo X."/>
        </authorList>
    </citation>
    <scope>NUCLEOTIDE SEQUENCE [LARGE SCALE GENOMIC DNA]</scope>
    <source>
        <strain evidence="2 3">LX-88</strain>
    </source>
</reference>
<proteinExistence type="predicted"/>
<keyword evidence="3" id="KW-1185">Reference proteome</keyword>
<dbReference type="Proteomes" id="UP000811255">
    <property type="component" value="Unassembled WGS sequence"/>
</dbReference>
<gene>
    <name evidence="2" type="ORF">KK137_06350</name>
</gene>
<dbReference type="Pfam" id="PF04883">
    <property type="entry name" value="HK97-gp10_like"/>
    <property type="match status" value="1"/>
</dbReference>
<evidence type="ECO:0000313" key="3">
    <source>
        <dbReference type="Proteomes" id="UP000811255"/>
    </source>
</evidence>
<evidence type="ECO:0000313" key="2">
    <source>
        <dbReference type="EMBL" id="MBT2133950.1"/>
    </source>
</evidence>
<protein>
    <submittedName>
        <fullName evidence="2">HK97 gp10 family phage protein</fullName>
    </submittedName>
</protein>
<evidence type="ECO:0000256" key="1">
    <source>
        <dbReference type="SAM" id="MobiDB-lite"/>
    </source>
</evidence>
<feature type="region of interest" description="Disordered" evidence="1">
    <location>
        <begin position="44"/>
        <end position="67"/>
    </location>
</feature>
<dbReference type="EMBL" id="JAHFVK010000001">
    <property type="protein sequence ID" value="MBT2133950.1"/>
    <property type="molecule type" value="Genomic_DNA"/>
</dbReference>
<dbReference type="RefSeq" id="WP_214535315.1">
    <property type="nucleotide sequence ID" value="NZ_JAHFVK010000001.1"/>
</dbReference>
<name>A0ABS5W415_9SPHN</name>
<comment type="caution">
    <text evidence="2">The sequence shown here is derived from an EMBL/GenBank/DDBJ whole genome shotgun (WGS) entry which is preliminary data.</text>
</comment>
<accession>A0ABS5W415</accession>
<organism evidence="2 3">
    <name type="scientific">Croceibacterium selenioxidans</name>
    <dbReference type="NCBI Taxonomy" id="2838833"/>
    <lineage>
        <taxon>Bacteria</taxon>
        <taxon>Pseudomonadati</taxon>
        <taxon>Pseudomonadota</taxon>
        <taxon>Alphaproteobacteria</taxon>
        <taxon>Sphingomonadales</taxon>
        <taxon>Erythrobacteraceae</taxon>
        <taxon>Croceibacterium</taxon>
    </lineage>
</organism>
<dbReference type="NCBIfam" id="TIGR01725">
    <property type="entry name" value="phge_HK97_gp10"/>
    <property type="match status" value="1"/>
</dbReference>